<dbReference type="Proteomes" id="UP000283805">
    <property type="component" value="Unassembled WGS sequence"/>
</dbReference>
<evidence type="ECO:0000313" key="2">
    <source>
        <dbReference type="Proteomes" id="UP000283805"/>
    </source>
</evidence>
<comment type="caution">
    <text evidence="1">The sequence shown here is derived from an EMBL/GenBank/DDBJ whole genome shotgun (WGS) entry which is preliminary data.</text>
</comment>
<proteinExistence type="predicted"/>
<name>A0A3R7HFZ6_9EURY</name>
<reference evidence="1 2" key="1">
    <citation type="submission" date="2018-09" db="EMBL/GenBank/DDBJ databases">
        <title>Genomic Encyclopedia of Archaeal and Bacterial Type Strains, Phase II (KMG-II): from individual species to whole genera.</title>
        <authorList>
            <person name="Goeker M."/>
        </authorList>
    </citation>
    <scope>NUCLEOTIDE SEQUENCE [LARGE SCALE GENOMIC DNA]</scope>
    <source>
        <strain evidence="1 2">DSM 13151</strain>
    </source>
</reference>
<organism evidence="1 2">
    <name type="scientific">Halopiger aswanensis</name>
    <dbReference type="NCBI Taxonomy" id="148449"/>
    <lineage>
        <taxon>Archaea</taxon>
        <taxon>Methanobacteriati</taxon>
        <taxon>Methanobacteriota</taxon>
        <taxon>Stenosarchaea group</taxon>
        <taxon>Halobacteria</taxon>
        <taxon>Halobacteriales</taxon>
        <taxon>Natrialbaceae</taxon>
        <taxon>Halopiger</taxon>
    </lineage>
</organism>
<dbReference type="AlphaFoldDB" id="A0A3R7HFZ6"/>
<gene>
    <name evidence="1" type="ORF">ATJ93_4251</name>
</gene>
<evidence type="ECO:0000313" key="1">
    <source>
        <dbReference type="EMBL" id="RKD88593.1"/>
    </source>
</evidence>
<keyword evidence="2" id="KW-1185">Reference proteome</keyword>
<sequence>MIGLPTLIEPCELLSVSMKSSGMAQSRTYKNKHSLCMDFLNGVK</sequence>
<protein>
    <submittedName>
        <fullName evidence="1">Uncharacterized protein</fullName>
    </submittedName>
</protein>
<accession>A0A3R7HFZ6</accession>
<dbReference type="EMBL" id="RAPO01000005">
    <property type="protein sequence ID" value="RKD88593.1"/>
    <property type="molecule type" value="Genomic_DNA"/>
</dbReference>